<feature type="transmembrane region" description="Helical" evidence="1">
    <location>
        <begin position="261"/>
        <end position="282"/>
    </location>
</feature>
<dbReference type="Proteomes" id="UP000037326">
    <property type="component" value="Unassembled WGS sequence"/>
</dbReference>
<dbReference type="InterPro" id="IPR049458">
    <property type="entry name" value="EpsG-like"/>
</dbReference>
<feature type="transmembrane region" description="Helical" evidence="1">
    <location>
        <begin position="185"/>
        <end position="208"/>
    </location>
</feature>
<feature type="transmembrane region" description="Helical" evidence="1">
    <location>
        <begin position="346"/>
        <end position="364"/>
    </location>
</feature>
<feature type="transmembrane region" description="Helical" evidence="1">
    <location>
        <begin position="34"/>
        <end position="52"/>
    </location>
</feature>
<keyword evidence="1" id="KW-1133">Transmembrane helix</keyword>
<sequence length="374" mass="43475">MLILNIIFALYILIIVLIHQIGFLVNIKVNKKQYMFMLFYFGIAYAFLAAQINPPPLWDLVHHYNELDRMRSGGLDYALTQGRYKELFIINFIFYAVSLFDYNNLLVFITIFIEYMIFTYISCDLKEKYERERNTIAFSINFFLFFALVNIVLSISGIRNVFAFSIASLAVYMDLFKQRKGIIKYLLYILPIFIHPSTIIVPVARIFVLTPKMYKLAPLLIIWGIFASNISELLESSSIGALQTAGYLLKLYGESSTIIDYRVVIVNVIFVSIIIIACLYILKKKHLNYNIGQLQYITFIIIYLFVALGSLQNVLIFNRMLYGLAFLILPLIHLILQSISKKIRTLFVIICIVFFTGMIMYQGLELFHAITYYK</sequence>
<protein>
    <recommendedName>
        <fullName evidence="4">EpsG family protein</fullName>
    </recommendedName>
</protein>
<evidence type="ECO:0008006" key="4">
    <source>
        <dbReference type="Google" id="ProtNLM"/>
    </source>
</evidence>
<proteinExistence type="predicted"/>
<feature type="transmembrane region" description="Helical" evidence="1">
    <location>
        <begin position="6"/>
        <end position="27"/>
    </location>
</feature>
<feature type="transmembrane region" description="Helical" evidence="1">
    <location>
        <begin position="294"/>
        <end position="315"/>
    </location>
</feature>
<dbReference type="PATRIC" id="fig|582475.4.peg.3354"/>
<dbReference type="AlphaFoldDB" id="A0A0K9F4V4"/>
<dbReference type="GeneID" id="96600746"/>
<name>A0A0K9F4V4_9BACI</name>
<accession>A0A0K9F4V4</accession>
<reference evidence="3" key="1">
    <citation type="submission" date="2015-07" db="EMBL/GenBank/DDBJ databases">
        <authorList>
            <consortium name="Consortium for Microbial Forensics and Genomics (microFORGE)"/>
            <person name="Knight B.M."/>
            <person name="Roberts D.P."/>
            <person name="Lin D."/>
            <person name="Hari K."/>
            <person name="Fletcher J."/>
            <person name="Melcher U."/>
            <person name="Blagden T."/>
            <person name="Winegar R.A."/>
        </authorList>
    </citation>
    <scope>NUCLEOTIDE SEQUENCE [LARGE SCALE GENOMIC DNA]</scope>
    <source>
        <strain evidence="3">DSM 23493</strain>
    </source>
</reference>
<evidence type="ECO:0000313" key="3">
    <source>
        <dbReference type="Proteomes" id="UP000037326"/>
    </source>
</evidence>
<feature type="transmembrane region" description="Helical" evidence="1">
    <location>
        <begin position="135"/>
        <end position="155"/>
    </location>
</feature>
<evidence type="ECO:0000313" key="2">
    <source>
        <dbReference type="EMBL" id="KMY29624.1"/>
    </source>
</evidence>
<keyword evidence="1" id="KW-0472">Membrane</keyword>
<organism evidence="2 3">
    <name type="scientific">Lysinibacillus xylanilyticus</name>
    <dbReference type="NCBI Taxonomy" id="582475"/>
    <lineage>
        <taxon>Bacteria</taxon>
        <taxon>Bacillati</taxon>
        <taxon>Bacillota</taxon>
        <taxon>Bacilli</taxon>
        <taxon>Bacillales</taxon>
        <taxon>Bacillaceae</taxon>
        <taxon>Lysinibacillus</taxon>
    </lineage>
</organism>
<dbReference type="RefSeq" id="WP_049668525.1">
    <property type="nucleotide sequence ID" value="NZ_LFXJ01000010.1"/>
</dbReference>
<feature type="transmembrane region" description="Helical" evidence="1">
    <location>
        <begin position="321"/>
        <end position="339"/>
    </location>
</feature>
<gene>
    <name evidence="2" type="ORF">ACZ11_21280</name>
</gene>
<comment type="caution">
    <text evidence="2">The sequence shown here is derived from an EMBL/GenBank/DDBJ whole genome shotgun (WGS) entry which is preliminary data.</text>
</comment>
<keyword evidence="1" id="KW-0812">Transmembrane</keyword>
<dbReference type="Pfam" id="PF14897">
    <property type="entry name" value="EpsG"/>
    <property type="match status" value="1"/>
</dbReference>
<dbReference type="EMBL" id="LFXJ01000010">
    <property type="protein sequence ID" value="KMY29624.1"/>
    <property type="molecule type" value="Genomic_DNA"/>
</dbReference>
<evidence type="ECO:0000256" key="1">
    <source>
        <dbReference type="SAM" id="Phobius"/>
    </source>
</evidence>